<dbReference type="AlphaFoldDB" id="A0A0N1I4W3"/>
<dbReference type="OrthoDB" id="446723at2759"/>
<dbReference type="VEuPathDB" id="TriTrypDB:Lsey_0082_0030"/>
<sequence length="615" mass="69922">MTNRLDAFVKSIVFPRPKESSYDTTTHPHELVHIPLVDPITKIENGGFTCGYLFTRPEATHLLLYAHPNAVDIGIAYKELRHISKEACVNVLLFEYSGYGLSSAPITEASINQDTISAYVFVRRYLHIEAHRLILCGRSIGASPAAFLASTLPSNERICLLVLQCPFTALSECIMEYSQGAVSIANWFGYNWFRTIDVIADVECPVVLHHGTHDTLVRIDHSYKLQRARDTADRPRTTYFYKEDGAGHNNLSSAVLIRIIAERVESELAEPLRLCIPRVLMLNPPIYRRLFCDDSGTPYAFLDEAIVDWSSSFSLHRCAPPLDRLHELLTASVCAFTMQCARSWQEYWRLIRRNSCGDAVQERCSKEEFLRRCLAWWGSPLGIHICVERLHSTQEIRLFGFATCRDALLDAPPLYSTRYVEPLLNVLEIAVSASLLSSMKRCLSTAPELLDDNRIPCFVQPDTVEAIQLECERSVGFLTEEDRRRICTLTKDFAANYESIISTKACGRLLQPPSKSSSLSSESFEELREWLRPWTSARATAMHALAQEVPWDYYLFRGRSLAQRRILNESMSWAECTRTMDESRALLDVHRCFQQFSKQYLRPSYCKPNNGSAGA</sequence>
<dbReference type="EMBL" id="LJSK01000082">
    <property type="protein sequence ID" value="KPI87550.1"/>
    <property type="molecule type" value="Genomic_DNA"/>
</dbReference>
<dbReference type="PANTHER" id="PTHR12277">
    <property type="entry name" value="ALPHA/BETA HYDROLASE DOMAIN-CONTAINING PROTEIN"/>
    <property type="match status" value="1"/>
</dbReference>
<dbReference type="OMA" id="ACWGSPL"/>
<accession>A0A0N1I4W3</accession>
<keyword evidence="2" id="KW-1185">Reference proteome</keyword>
<evidence type="ECO:0000313" key="1">
    <source>
        <dbReference type="EMBL" id="KPI87550.1"/>
    </source>
</evidence>
<proteinExistence type="predicted"/>
<comment type="caution">
    <text evidence="1">The sequence shown here is derived from an EMBL/GenBank/DDBJ whole genome shotgun (WGS) entry which is preliminary data.</text>
</comment>
<dbReference type="Proteomes" id="UP000038009">
    <property type="component" value="Unassembled WGS sequence"/>
</dbReference>
<protein>
    <submittedName>
        <fullName evidence="1">Serine peptidase putative serine peptidase Clan SC Family S9D</fullName>
    </submittedName>
</protein>
<dbReference type="InterPro" id="IPR029058">
    <property type="entry name" value="AB_hydrolase_fold"/>
</dbReference>
<dbReference type="Gene3D" id="3.40.50.1820">
    <property type="entry name" value="alpha/beta hydrolase"/>
    <property type="match status" value="1"/>
</dbReference>
<organism evidence="1 2">
    <name type="scientific">Leptomonas seymouri</name>
    <dbReference type="NCBI Taxonomy" id="5684"/>
    <lineage>
        <taxon>Eukaryota</taxon>
        <taxon>Discoba</taxon>
        <taxon>Euglenozoa</taxon>
        <taxon>Kinetoplastea</taxon>
        <taxon>Metakinetoplastina</taxon>
        <taxon>Trypanosomatida</taxon>
        <taxon>Trypanosomatidae</taxon>
        <taxon>Leishmaniinae</taxon>
        <taxon>Leptomonas</taxon>
    </lineage>
</organism>
<reference evidence="1 2" key="1">
    <citation type="journal article" date="2015" name="PLoS Pathog.">
        <title>Leptomonas seymouri: Adaptations to the Dixenous Life Cycle Analyzed by Genome Sequencing, Transcriptome Profiling and Co-infection with Leishmania donovani.</title>
        <authorList>
            <person name="Kraeva N."/>
            <person name="Butenko A."/>
            <person name="Hlavacova J."/>
            <person name="Kostygov A."/>
            <person name="Myskova J."/>
            <person name="Grybchuk D."/>
            <person name="Lestinova T."/>
            <person name="Votypka J."/>
            <person name="Volf P."/>
            <person name="Opperdoes F."/>
            <person name="Flegontov P."/>
            <person name="Lukes J."/>
            <person name="Yurchenko V."/>
        </authorList>
    </citation>
    <scope>NUCLEOTIDE SEQUENCE [LARGE SCALE GENOMIC DNA]</scope>
    <source>
        <strain evidence="1 2">ATCC 30220</strain>
    </source>
</reference>
<dbReference type="SUPFAM" id="SSF53474">
    <property type="entry name" value="alpha/beta-Hydrolases"/>
    <property type="match status" value="1"/>
</dbReference>
<name>A0A0N1I4W3_LEPSE</name>
<evidence type="ECO:0000313" key="2">
    <source>
        <dbReference type="Proteomes" id="UP000038009"/>
    </source>
</evidence>
<dbReference type="PANTHER" id="PTHR12277:SF81">
    <property type="entry name" value="PROTEIN ABHD13"/>
    <property type="match status" value="1"/>
</dbReference>
<gene>
    <name evidence="1" type="ORF">ABL78_3347</name>
</gene>